<comment type="caution">
    <text evidence="2">The sequence shown here is derived from an EMBL/GenBank/DDBJ whole genome shotgun (WGS) entry which is preliminary data.</text>
</comment>
<reference evidence="2 3" key="1">
    <citation type="journal article" date="2018" name="PLoS Genet.">
        <title>Population sequencing reveals clonal diversity and ancestral inbreeding in the grapevine cultivar Chardonnay.</title>
        <authorList>
            <person name="Roach M.J."/>
            <person name="Johnson D.L."/>
            <person name="Bohlmann J."/>
            <person name="van Vuuren H.J."/>
            <person name="Jones S.J."/>
            <person name="Pretorius I.S."/>
            <person name="Schmidt S.A."/>
            <person name="Borneman A.R."/>
        </authorList>
    </citation>
    <scope>NUCLEOTIDE SEQUENCE [LARGE SCALE GENOMIC DNA]</scope>
    <source>
        <strain evidence="3">cv. Chardonnay</strain>
        <tissue evidence="2">Leaf</tissue>
    </source>
</reference>
<dbReference type="EMBL" id="QGNW01002612">
    <property type="protein sequence ID" value="RVW14710.1"/>
    <property type="molecule type" value="Genomic_DNA"/>
</dbReference>
<gene>
    <name evidence="2" type="ORF">CK203_092612</name>
</gene>
<proteinExistence type="predicted"/>
<sequence>MLKDANQKPTTESESSALASRGIKHEGDKQNNKRSEKPWCDYYKQPWHTRETYWEMHGKPQNLKKKSSNEGCAF</sequence>
<feature type="region of interest" description="Disordered" evidence="1">
    <location>
        <begin position="1"/>
        <end position="38"/>
    </location>
</feature>
<accession>A0A438BV44</accession>
<protein>
    <submittedName>
        <fullName evidence="2">Uncharacterized protein</fullName>
    </submittedName>
</protein>
<dbReference type="AlphaFoldDB" id="A0A438BV44"/>
<feature type="compositionally biased region" description="Polar residues" evidence="1">
    <location>
        <begin position="7"/>
        <end position="18"/>
    </location>
</feature>
<dbReference type="Proteomes" id="UP000288805">
    <property type="component" value="Unassembled WGS sequence"/>
</dbReference>
<evidence type="ECO:0000313" key="2">
    <source>
        <dbReference type="EMBL" id="RVW14710.1"/>
    </source>
</evidence>
<evidence type="ECO:0000313" key="3">
    <source>
        <dbReference type="Proteomes" id="UP000288805"/>
    </source>
</evidence>
<organism evidence="2 3">
    <name type="scientific">Vitis vinifera</name>
    <name type="common">Grape</name>
    <dbReference type="NCBI Taxonomy" id="29760"/>
    <lineage>
        <taxon>Eukaryota</taxon>
        <taxon>Viridiplantae</taxon>
        <taxon>Streptophyta</taxon>
        <taxon>Embryophyta</taxon>
        <taxon>Tracheophyta</taxon>
        <taxon>Spermatophyta</taxon>
        <taxon>Magnoliopsida</taxon>
        <taxon>eudicotyledons</taxon>
        <taxon>Gunneridae</taxon>
        <taxon>Pentapetalae</taxon>
        <taxon>rosids</taxon>
        <taxon>Vitales</taxon>
        <taxon>Vitaceae</taxon>
        <taxon>Viteae</taxon>
        <taxon>Vitis</taxon>
    </lineage>
</organism>
<name>A0A438BV44_VITVI</name>
<evidence type="ECO:0000256" key="1">
    <source>
        <dbReference type="SAM" id="MobiDB-lite"/>
    </source>
</evidence>
<feature type="compositionally biased region" description="Basic and acidic residues" evidence="1">
    <location>
        <begin position="23"/>
        <end position="38"/>
    </location>
</feature>